<comment type="caution">
    <text evidence="2">The sequence shown here is derived from an EMBL/GenBank/DDBJ whole genome shotgun (WGS) entry which is preliminary data.</text>
</comment>
<dbReference type="Proteomes" id="UP000226031">
    <property type="component" value="Unassembled WGS sequence"/>
</dbReference>
<evidence type="ECO:0000313" key="2">
    <source>
        <dbReference type="EMBL" id="PGH33118.1"/>
    </source>
</evidence>
<protein>
    <submittedName>
        <fullName evidence="2">Uncharacterized protein</fullName>
    </submittedName>
</protein>
<proteinExistence type="predicted"/>
<dbReference type="EMBL" id="PDND01000072">
    <property type="protein sequence ID" value="PGH33118.1"/>
    <property type="molecule type" value="Genomic_DNA"/>
</dbReference>
<evidence type="ECO:0000256" key="1">
    <source>
        <dbReference type="SAM" id="MobiDB-lite"/>
    </source>
</evidence>
<feature type="region of interest" description="Disordered" evidence="1">
    <location>
        <begin position="50"/>
        <end position="72"/>
    </location>
</feature>
<dbReference type="AlphaFoldDB" id="A0A2B7ZIX0"/>
<name>A0A2B7ZIX0_9EURO</name>
<organism evidence="2 3">
    <name type="scientific">[Emmonsia] crescens</name>
    <dbReference type="NCBI Taxonomy" id="73230"/>
    <lineage>
        <taxon>Eukaryota</taxon>
        <taxon>Fungi</taxon>
        <taxon>Dikarya</taxon>
        <taxon>Ascomycota</taxon>
        <taxon>Pezizomycotina</taxon>
        <taxon>Eurotiomycetes</taxon>
        <taxon>Eurotiomycetidae</taxon>
        <taxon>Onygenales</taxon>
        <taxon>Ajellomycetaceae</taxon>
        <taxon>Emergomyces</taxon>
    </lineage>
</organism>
<sequence>MPVEGESVGAETGRISGLRFADAQMSKLGAGKIFLPTGYYEHHRIAISPKESSLNEERAGIVNESKPRIDRS</sequence>
<feature type="compositionally biased region" description="Basic and acidic residues" evidence="1">
    <location>
        <begin position="53"/>
        <end position="72"/>
    </location>
</feature>
<reference evidence="2 3" key="1">
    <citation type="submission" date="2017-10" db="EMBL/GenBank/DDBJ databases">
        <title>Comparative genomics in systemic dimorphic fungi from Ajellomycetaceae.</title>
        <authorList>
            <person name="Munoz J.F."/>
            <person name="Mcewen J.G."/>
            <person name="Clay O.K."/>
            <person name="Cuomo C.A."/>
        </authorList>
    </citation>
    <scope>NUCLEOTIDE SEQUENCE [LARGE SCALE GENOMIC DNA]</scope>
    <source>
        <strain evidence="2 3">UAMH4076</strain>
    </source>
</reference>
<keyword evidence="3" id="KW-1185">Reference proteome</keyword>
<gene>
    <name evidence="2" type="ORF">GX50_04102</name>
</gene>
<evidence type="ECO:0000313" key="3">
    <source>
        <dbReference type="Proteomes" id="UP000226031"/>
    </source>
</evidence>
<accession>A0A2B7ZIX0</accession>